<dbReference type="AlphaFoldDB" id="A0A0C1LGK8"/>
<dbReference type="InterPro" id="IPR015883">
    <property type="entry name" value="Glyco_hydro_20_cat"/>
</dbReference>
<dbReference type="PRINTS" id="PR00738">
    <property type="entry name" value="GLHYDRLASE20"/>
</dbReference>
<dbReference type="GO" id="GO:0030203">
    <property type="term" value="P:glycosaminoglycan metabolic process"/>
    <property type="evidence" value="ECO:0007669"/>
    <property type="project" value="TreeGrafter"/>
</dbReference>
<keyword evidence="10" id="KW-1185">Reference proteome</keyword>
<accession>A0A0C1LGK8</accession>
<keyword evidence="4" id="KW-0378">Hydrolase</keyword>
<dbReference type="GO" id="GO:0016020">
    <property type="term" value="C:membrane"/>
    <property type="evidence" value="ECO:0007669"/>
    <property type="project" value="TreeGrafter"/>
</dbReference>
<protein>
    <recommendedName>
        <fullName evidence="3">beta-N-acetylhexosaminidase</fullName>
        <ecNumber evidence="3">3.2.1.52</ecNumber>
    </recommendedName>
</protein>
<dbReference type="EC" id="3.2.1.52" evidence="3"/>
<dbReference type="SUPFAM" id="SSF51445">
    <property type="entry name" value="(Trans)glycosidases"/>
    <property type="match status" value="1"/>
</dbReference>
<evidence type="ECO:0000256" key="4">
    <source>
        <dbReference type="ARBA" id="ARBA00022801"/>
    </source>
</evidence>
<comment type="caution">
    <text evidence="9">The sequence shown here is derived from an EMBL/GenBank/DDBJ whole genome shotgun (WGS) entry which is preliminary data.</text>
</comment>
<sequence>MKRSFLFLFTVLTGQTIFAQESTIIPYPAETVAGVGHFTLTANTRITHPARLNNEAKYLQQLLKEEHQLSLQVAKPQSSKSNAGNIQLELNTAAGATQNSEAYALSVTNSNIKVTGNSAAGVFYGIQSLRQLIKNGQIPCVTINDAPAFKWRAFMLDEGRYFKGENEVKQIFDQMALLKMNVFHWHLTDDGGWRVEIKKYPELTRIGSKRRMSETGTWLSNVFDSIPHEGFYTQEQIKGLVKYAADRHITIIPEIEMPGHASAAIASYPWLGTENKPIEVPISFGIKKDIFNVANPKVKAFLHDVLDEVMKLFPSNIVHIGGDEVIYDQWKASGEVAQYMKENHIKTPADLQIDFTNGISRYLEQKGHRMIGWNDILGGLHGNNDSTDASTKDKLSQNTIIQFWTGNPEIVTQAVMKGHDVVNAYWDNTYLDYDYKHTPLSKAYRFNPIPASLPADQRHKILGIGTQMWGEWIPTVERMNYLIYPRVAAMAEVAWTKQEQKNFERFTKSLDSYLVPSWKKMGISIKPEQLNDPVQ</sequence>
<comment type="catalytic activity">
    <reaction evidence="1">
        <text>Hydrolysis of terminal non-reducing N-acetyl-D-hexosamine residues in N-acetyl-beta-D-hexosaminides.</text>
        <dbReference type="EC" id="3.2.1.52"/>
    </reaction>
</comment>
<evidence type="ECO:0000256" key="2">
    <source>
        <dbReference type="ARBA" id="ARBA00006285"/>
    </source>
</evidence>
<dbReference type="PIRSF" id="PIRSF001093">
    <property type="entry name" value="B-hxosamndse_ab_euk"/>
    <property type="match status" value="1"/>
</dbReference>
<dbReference type="InterPro" id="IPR017853">
    <property type="entry name" value="GH"/>
</dbReference>
<dbReference type="SUPFAM" id="SSF55545">
    <property type="entry name" value="beta-N-acetylhexosaminidase-like domain"/>
    <property type="match status" value="1"/>
</dbReference>
<feature type="active site" description="Proton donor" evidence="6">
    <location>
        <position position="324"/>
    </location>
</feature>
<dbReference type="EMBL" id="JSVC01000013">
    <property type="protein sequence ID" value="KIC94458.1"/>
    <property type="molecule type" value="Genomic_DNA"/>
</dbReference>
<dbReference type="PANTHER" id="PTHR22600">
    <property type="entry name" value="BETA-HEXOSAMINIDASE"/>
    <property type="match status" value="1"/>
</dbReference>
<dbReference type="InterPro" id="IPR029018">
    <property type="entry name" value="Hex-like_dom2"/>
</dbReference>
<dbReference type="Gene3D" id="3.20.20.80">
    <property type="entry name" value="Glycosidases"/>
    <property type="match status" value="1"/>
</dbReference>
<evidence type="ECO:0000259" key="8">
    <source>
        <dbReference type="Pfam" id="PF02838"/>
    </source>
</evidence>
<dbReference type="Proteomes" id="UP000031408">
    <property type="component" value="Unassembled WGS sequence"/>
</dbReference>
<evidence type="ECO:0000256" key="6">
    <source>
        <dbReference type="PIRSR" id="PIRSR625705-1"/>
    </source>
</evidence>
<gene>
    <name evidence="9" type="ORF">OI18_11955</name>
</gene>
<dbReference type="STRING" id="1349421.OI18_11955"/>
<feature type="domain" description="Glycoside hydrolase family 20 catalytic" evidence="7">
    <location>
        <begin position="149"/>
        <end position="497"/>
    </location>
</feature>
<dbReference type="CDD" id="cd06563">
    <property type="entry name" value="GH20_chitobiase-like"/>
    <property type="match status" value="1"/>
</dbReference>
<evidence type="ECO:0000256" key="3">
    <source>
        <dbReference type="ARBA" id="ARBA00012663"/>
    </source>
</evidence>
<keyword evidence="5" id="KW-0326">Glycosidase</keyword>
<evidence type="ECO:0000313" key="10">
    <source>
        <dbReference type="Proteomes" id="UP000031408"/>
    </source>
</evidence>
<dbReference type="Pfam" id="PF02838">
    <property type="entry name" value="Glyco_hydro_20b"/>
    <property type="match status" value="1"/>
</dbReference>
<evidence type="ECO:0000256" key="5">
    <source>
        <dbReference type="ARBA" id="ARBA00023295"/>
    </source>
</evidence>
<dbReference type="GO" id="GO:0005975">
    <property type="term" value="P:carbohydrate metabolic process"/>
    <property type="evidence" value="ECO:0007669"/>
    <property type="project" value="InterPro"/>
</dbReference>
<dbReference type="GO" id="GO:0004563">
    <property type="term" value="F:beta-N-acetylhexosaminidase activity"/>
    <property type="evidence" value="ECO:0007669"/>
    <property type="project" value="UniProtKB-EC"/>
</dbReference>
<dbReference type="Pfam" id="PF00728">
    <property type="entry name" value="Glyco_hydro_20"/>
    <property type="match status" value="1"/>
</dbReference>
<evidence type="ECO:0000259" key="7">
    <source>
        <dbReference type="Pfam" id="PF00728"/>
    </source>
</evidence>
<name>A0A0C1LGK8_9BACT</name>
<comment type="similarity">
    <text evidence="2">Belongs to the glycosyl hydrolase 20 family.</text>
</comment>
<proteinExistence type="inferred from homology"/>
<dbReference type="Gene3D" id="3.30.379.10">
    <property type="entry name" value="Chitobiase/beta-hexosaminidase domain 2-like"/>
    <property type="match status" value="1"/>
</dbReference>
<organism evidence="9 10">
    <name type="scientific">Flavihumibacter solisilvae</name>
    <dbReference type="NCBI Taxonomy" id="1349421"/>
    <lineage>
        <taxon>Bacteria</taxon>
        <taxon>Pseudomonadati</taxon>
        <taxon>Bacteroidota</taxon>
        <taxon>Chitinophagia</taxon>
        <taxon>Chitinophagales</taxon>
        <taxon>Chitinophagaceae</taxon>
        <taxon>Flavihumibacter</taxon>
    </lineage>
</organism>
<evidence type="ECO:0000256" key="1">
    <source>
        <dbReference type="ARBA" id="ARBA00001231"/>
    </source>
</evidence>
<dbReference type="InterPro" id="IPR015882">
    <property type="entry name" value="HEX_bac_N"/>
</dbReference>
<feature type="domain" description="Beta-hexosaminidase bacterial type N-terminal" evidence="8">
    <location>
        <begin position="22"/>
        <end position="146"/>
    </location>
</feature>
<reference evidence="9 10" key="1">
    <citation type="submission" date="2014-11" db="EMBL/GenBank/DDBJ databases">
        <title>Genome sequence of Flavihumibacter solisilvae 3-3.</title>
        <authorList>
            <person name="Zhou G."/>
            <person name="Li M."/>
            <person name="Wang G."/>
        </authorList>
    </citation>
    <scope>NUCLEOTIDE SEQUENCE [LARGE SCALE GENOMIC DNA]</scope>
    <source>
        <strain evidence="9 10">3-3</strain>
    </source>
</reference>
<dbReference type="PANTHER" id="PTHR22600:SF57">
    <property type="entry name" value="BETA-N-ACETYLHEXOSAMINIDASE"/>
    <property type="match status" value="1"/>
</dbReference>
<dbReference type="InterPro" id="IPR025705">
    <property type="entry name" value="Beta_hexosaminidase_sua/sub"/>
</dbReference>
<evidence type="ECO:0000313" key="9">
    <source>
        <dbReference type="EMBL" id="KIC94458.1"/>
    </source>
</evidence>